<protein>
    <submittedName>
        <fullName evidence="1">Uncharacterized protein</fullName>
    </submittedName>
</protein>
<proteinExistence type="predicted"/>
<dbReference type="EMBL" id="WTVH01000005">
    <property type="protein sequence ID" value="NMF92558.1"/>
    <property type="molecule type" value="Genomic_DNA"/>
</dbReference>
<evidence type="ECO:0000313" key="2">
    <source>
        <dbReference type="Proteomes" id="UP000601990"/>
    </source>
</evidence>
<comment type="caution">
    <text evidence="1">The sequence shown here is derived from an EMBL/GenBank/DDBJ whole genome shotgun (WGS) entry which is preliminary data.</text>
</comment>
<accession>A0ABX1MX48</accession>
<reference evidence="1" key="1">
    <citation type="submission" date="2019-12" db="EMBL/GenBank/DDBJ databases">
        <title>Comparative genomics gives insights into the taxonomy of the Azoarcus-Aromatoleum group and reveals separate origins of nif in the plant-associated Azoarcus and non-plant-associated Aromatoleum sub-groups.</title>
        <authorList>
            <person name="Lafos M."/>
            <person name="Maluk M."/>
            <person name="Batista M."/>
            <person name="Junghare M."/>
            <person name="Carmona M."/>
            <person name="Faoro H."/>
            <person name="Cruz L.M."/>
            <person name="Battistoni F."/>
            <person name="De Souza E."/>
            <person name="Pedrosa F."/>
            <person name="Chen W.-M."/>
            <person name="Poole P.S."/>
            <person name="Dixon R.A."/>
            <person name="James E.K."/>
        </authorList>
    </citation>
    <scope>NUCLEOTIDE SEQUENCE</scope>
    <source>
        <strain evidence="1">U120</strain>
    </source>
</reference>
<dbReference type="RefSeq" id="WP_169197860.1">
    <property type="nucleotide sequence ID" value="NZ_WTVH02000008.1"/>
</dbReference>
<evidence type="ECO:0000313" key="1">
    <source>
        <dbReference type="EMBL" id="NMF92558.1"/>
    </source>
</evidence>
<gene>
    <name evidence="1" type="ORF">GO608_04355</name>
</gene>
<name>A0ABX1MX48_9RHOO</name>
<dbReference type="Proteomes" id="UP000601990">
    <property type="component" value="Unassembled WGS sequence"/>
</dbReference>
<keyword evidence="2" id="KW-1185">Reference proteome</keyword>
<organism evidence="1 2">
    <name type="scientific">Aromatoleum buckelii</name>
    <dbReference type="NCBI Taxonomy" id="200254"/>
    <lineage>
        <taxon>Bacteria</taxon>
        <taxon>Pseudomonadati</taxon>
        <taxon>Pseudomonadota</taxon>
        <taxon>Betaproteobacteria</taxon>
        <taxon>Rhodocyclales</taxon>
        <taxon>Rhodocyclaceae</taxon>
        <taxon>Aromatoleum</taxon>
    </lineage>
</organism>
<sequence length="86" mass="10241">MRKLSEYVEMAATEYLHETGRVELDPRWIAEFFQDQGVLDDYPLLDLVAFHGLVQKALDVKSERANKQAQRHIEKVMDVVRRRRRK</sequence>